<evidence type="ECO:0000256" key="4">
    <source>
        <dbReference type="ARBA" id="ARBA00022448"/>
    </source>
</evidence>
<dbReference type="AlphaFoldDB" id="A0A698FFC4"/>
<dbReference type="Pfam" id="PF02108">
    <property type="entry name" value="FliH"/>
    <property type="match status" value="1"/>
</dbReference>
<comment type="caution">
    <text evidence="10">The sequence shown here is derived from an EMBL/GenBank/DDBJ whole genome shotgun (WGS) entry which is preliminary data.</text>
</comment>
<dbReference type="PANTHER" id="PTHR34982:SF1">
    <property type="entry name" value="FLAGELLAR ASSEMBLY PROTEIN FLIH"/>
    <property type="match status" value="1"/>
</dbReference>
<evidence type="ECO:0000256" key="6">
    <source>
        <dbReference type="ARBA" id="ARBA00022927"/>
    </source>
</evidence>
<dbReference type="PANTHER" id="PTHR34982">
    <property type="entry name" value="YOP PROTEINS TRANSLOCATION PROTEIN L"/>
    <property type="match status" value="1"/>
</dbReference>
<keyword evidence="4" id="KW-0813">Transport</keyword>
<evidence type="ECO:0000313" key="10">
    <source>
        <dbReference type="EMBL" id="ECV9656921.1"/>
    </source>
</evidence>
<comment type="similarity">
    <text evidence="2">Belongs to the FliH family.</text>
</comment>
<name>A0A698FFC4_CAMJU</name>
<evidence type="ECO:0000256" key="7">
    <source>
        <dbReference type="ARBA" id="ARBA00023225"/>
    </source>
</evidence>
<organism evidence="10">
    <name type="scientific">Campylobacter jejuni</name>
    <dbReference type="NCBI Taxonomy" id="197"/>
    <lineage>
        <taxon>Bacteria</taxon>
        <taxon>Pseudomonadati</taxon>
        <taxon>Campylobacterota</taxon>
        <taxon>Epsilonproteobacteria</taxon>
        <taxon>Campylobacterales</taxon>
        <taxon>Campylobacteraceae</taxon>
        <taxon>Campylobacter</taxon>
    </lineage>
</organism>
<evidence type="ECO:0000256" key="5">
    <source>
        <dbReference type="ARBA" id="ARBA00022795"/>
    </source>
</evidence>
<feature type="compositionally biased region" description="Polar residues" evidence="8">
    <location>
        <begin position="58"/>
        <end position="70"/>
    </location>
</feature>
<feature type="domain" description="Flagellar assembly protein FliH/Type III secretion system HrpE" evidence="9">
    <location>
        <begin position="160"/>
        <end position="269"/>
    </location>
</feature>
<evidence type="ECO:0000256" key="1">
    <source>
        <dbReference type="ARBA" id="ARBA00003041"/>
    </source>
</evidence>
<sequence length="277" mass="31368">MVNRSNVISGGTSDQHVVEGYRFKVISEFDNHTEEKQHHPQISNEENIITSSKDENPTNESQTPAPSQVVQEVQTPAFQPSFVEDLLKKTDEMSSNIIKLQMQIESQESEFNNRLNSELENAREKFSKEGYEQAKAEFEKELNDLRDKYLKSVSKLEEACTNLNVFIEKNEKELADTAIDIAKEVILKELENNSSKIAYALAKDLINELKGAGSIEIKVNSVDYNYLKEHFSENSHIKITLDDAISKGSVIILSDSGNIESNLNARLIKIKKMVNNE</sequence>
<keyword evidence="5" id="KW-1005">Bacterial flagellum biogenesis</keyword>
<evidence type="ECO:0000259" key="9">
    <source>
        <dbReference type="Pfam" id="PF02108"/>
    </source>
</evidence>
<keyword evidence="10" id="KW-0282">Flagellum</keyword>
<dbReference type="GO" id="GO:0015031">
    <property type="term" value="P:protein transport"/>
    <property type="evidence" value="ECO:0007669"/>
    <property type="project" value="UniProtKB-KW"/>
</dbReference>
<feature type="compositionally biased region" description="Polar residues" evidence="8">
    <location>
        <begin position="40"/>
        <end position="51"/>
    </location>
</feature>
<accession>A0A698FFC4</accession>
<evidence type="ECO:0000256" key="8">
    <source>
        <dbReference type="SAM" id="MobiDB-lite"/>
    </source>
</evidence>
<evidence type="ECO:0000256" key="3">
    <source>
        <dbReference type="ARBA" id="ARBA00016507"/>
    </source>
</evidence>
<dbReference type="EMBL" id="AAKUWM010000003">
    <property type="protein sequence ID" value="ECV9656921.1"/>
    <property type="molecule type" value="Genomic_DNA"/>
</dbReference>
<gene>
    <name evidence="10" type="primary">fliH</name>
    <name evidence="10" type="ORF">F2N06_02700</name>
</gene>
<dbReference type="NCBIfam" id="NF005196">
    <property type="entry name" value="PRK06669.1-1"/>
    <property type="match status" value="1"/>
</dbReference>
<dbReference type="InterPro" id="IPR051472">
    <property type="entry name" value="T3SS_Stator/FliH"/>
</dbReference>
<feature type="region of interest" description="Disordered" evidence="8">
    <location>
        <begin position="32"/>
        <end position="70"/>
    </location>
</feature>
<comment type="function">
    <text evidence="1">Needed for flagellar regrowth and assembly.</text>
</comment>
<dbReference type="GO" id="GO:0005829">
    <property type="term" value="C:cytosol"/>
    <property type="evidence" value="ECO:0007669"/>
    <property type="project" value="TreeGrafter"/>
</dbReference>
<protein>
    <recommendedName>
        <fullName evidence="3">Flagellar assembly protein FliH</fullName>
    </recommendedName>
</protein>
<dbReference type="InterPro" id="IPR018035">
    <property type="entry name" value="Flagellar_FliH/T3SS_HrpE"/>
</dbReference>
<proteinExistence type="inferred from homology"/>
<dbReference type="GO" id="GO:0044781">
    <property type="term" value="P:bacterial-type flagellum organization"/>
    <property type="evidence" value="ECO:0007669"/>
    <property type="project" value="UniProtKB-KW"/>
</dbReference>
<reference evidence="10" key="1">
    <citation type="submission" date="2019-09" db="EMBL/GenBank/DDBJ databases">
        <authorList>
            <consortium name="GenomeTrakr network: Whole genome sequencing for foodborne pathogen traceback"/>
        </authorList>
    </citation>
    <scope>NUCLEOTIDE SEQUENCE [LARGE SCALE GENOMIC DNA]</scope>
    <source>
        <strain evidence="10">TTU_583</strain>
    </source>
</reference>
<keyword evidence="10" id="KW-0966">Cell projection</keyword>
<evidence type="ECO:0000256" key="2">
    <source>
        <dbReference type="ARBA" id="ARBA00006602"/>
    </source>
</evidence>
<keyword evidence="10" id="KW-0969">Cilium</keyword>
<keyword evidence="7" id="KW-1006">Bacterial flagellum protein export</keyword>
<keyword evidence="6" id="KW-0653">Protein transport</keyword>